<evidence type="ECO:0000313" key="2">
    <source>
        <dbReference type="Proteomes" id="UP000295645"/>
    </source>
</evidence>
<dbReference type="Proteomes" id="UP000295645">
    <property type="component" value="Unassembled WGS sequence"/>
</dbReference>
<proteinExistence type="predicted"/>
<name>A0A4R3YV79_9GAMM</name>
<reference evidence="1 2" key="1">
    <citation type="submission" date="2019-03" db="EMBL/GenBank/DDBJ databases">
        <title>Above-ground endophytic microbial communities from plants in different locations in the United States.</title>
        <authorList>
            <person name="Frank C."/>
        </authorList>
    </citation>
    <scope>NUCLEOTIDE SEQUENCE [LARGE SCALE GENOMIC DNA]</scope>
    <source>
        <strain evidence="1 2">LP_13_YM</strain>
    </source>
</reference>
<sequence length="115" mass="12997">MNLVSVAYPHSEPELAVMLCLLEAYGIPAYVQNGGFGGLHPGPQIAMYNTRRIVVPRAFAEEARDVLAVLERPDESPREPQDSPTPDRWRLVLEFFIFGWFVPGSRRHKMTVETS</sequence>
<gene>
    <name evidence="1" type="ORF">EC912_102753</name>
</gene>
<dbReference type="RefSeq" id="WP_132142586.1">
    <property type="nucleotide sequence ID" value="NZ_SMCS01000002.1"/>
</dbReference>
<keyword evidence="2" id="KW-1185">Reference proteome</keyword>
<comment type="caution">
    <text evidence="1">The sequence shown here is derived from an EMBL/GenBank/DDBJ whole genome shotgun (WGS) entry which is preliminary data.</text>
</comment>
<accession>A0A4R3YV79</accession>
<dbReference type="EMBL" id="SMCS01000002">
    <property type="protein sequence ID" value="TCV96402.1"/>
    <property type="molecule type" value="Genomic_DNA"/>
</dbReference>
<dbReference type="OrthoDB" id="5406052at2"/>
<organism evidence="1 2">
    <name type="scientific">Luteibacter rhizovicinus</name>
    <dbReference type="NCBI Taxonomy" id="242606"/>
    <lineage>
        <taxon>Bacteria</taxon>
        <taxon>Pseudomonadati</taxon>
        <taxon>Pseudomonadota</taxon>
        <taxon>Gammaproteobacteria</taxon>
        <taxon>Lysobacterales</taxon>
        <taxon>Rhodanobacteraceae</taxon>
        <taxon>Luteibacter</taxon>
    </lineage>
</organism>
<evidence type="ECO:0000313" key="1">
    <source>
        <dbReference type="EMBL" id="TCV96402.1"/>
    </source>
</evidence>
<evidence type="ECO:0008006" key="3">
    <source>
        <dbReference type="Google" id="ProtNLM"/>
    </source>
</evidence>
<dbReference type="AlphaFoldDB" id="A0A4R3YV79"/>
<protein>
    <recommendedName>
        <fullName evidence="3">Signal transducing protein</fullName>
    </recommendedName>
</protein>